<keyword evidence="7" id="KW-1185">Reference proteome</keyword>
<dbReference type="PANTHER" id="PTHR45138:SF9">
    <property type="entry name" value="DIGUANYLATE CYCLASE DGCM-RELATED"/>
    <property type="match status" value="1"/>
</dbReference>
<dbReference type="EC" id="2.7.7.65" evidence="1"/>
<evidence type="ECO:0000259" key="5">
    <source>
        <dbReference type="PROSITE" id="PS51833"/>
    </source>
</evidence>
<dbReference type="SUPFAM" id="SSF109604">
    <property type="entry name" value="HD-domain/PDEase-like"/>
    <property type="match status" value="1"/>
</dbReference>
<dbReference type="SUPFAM" id="SSF55073">
    <property type="entry name" value="Nucleotide cyclase"/>
    <property type="match status" value="1"/>
</dbReference>
<evidence type="ECO:0000256" key="3">
    <source>
        <dbReference type="SAM" id="Coils"/>
    </source>
</evidence>
<dbReference type="Proteomes" id="UP000035036">
    <property type="component" value="Chromosome"/>
</dbReference>
<dbReference type="OrthoDB" id="9813903at2"/>
<dbReference type="InterPro" id="IPR013976">
    <property type="entry name" value="HDOD"/>
</dbReference>
<proteinExistence type="predicted"/>
<dbReference type="HOGENOM" id="CLU_019124_1_0_7"/>
<dbReference type="Pfam" id="PF00990">
    <property type="entry name" value="GGDEF"/>
    <property type="match status" value="1"/>
</dbReference>
<dbReference type="KEGG" id="gsb:GSUB_14500"/>
<dbReference type="Pfam" id="PF08668">
    <property type="entry name" value="HDOD"/>
    <property type="match status" value="1"/>
</dbReference>
<accession>A0A0B5FV69</accession>
<dbReference type="STRING" id="483547.GSUB_14500"/>
<dbReference type="GO" id="GO:1902201">
    <property type="term" value="P:negative regulation of bacterial-type flagellum-dependent cell motility"/>
    <property type="evidence" value="ECO:0007669"/>
    <property type="project" value="TreeGrafter"/>
</dbReference>
<dbReference type="AlphaFoldDB" id="A0A0B5FV69"/>
<dbReference type="PROSITE" id="PS51833">
    <property type="entry name" value="HDOD"/>
    <property type="match status" value="1"/>
</dbReference>
<dbReference type="Gene3D" id="3.30.70.270">
    <property type="match status" value="1"/>
</dbReference>
<evidence type="ECO:0000256" key="2">
    <source>
        <dbReference type="ARBA" id="ARBA00034247"/>
    </source>
</evidence>
<evidence type="ECO:0000256" key="1">
    <source>
        <dbReference type="ARBA" id="ARBA00012528"/>
    </source>
</evidence>
<protein>
    <recommendedName>
        <fullName evidence="1">diguanylate cyclase</fullName>
        <ecNumber evidence="1">2.7.7.65</ecNumber>
    </recommendedName>
</protein>
<dbReference type="InterPro" id="IPR043128">
    <property type="entry name" value="Rev_trsase/Diguanyl_cyclase"/>
</dbReference>
<evidence type="ECO:0000313" key="6">
    <source>
        <dbReference type="EMBL" id="AJF08070.1"/>
    </source>
</evidence>
<dbReference type="InterPro" id="IPR000160">
    <property type="entry name" value="GGDEF_dom"/>
</dbReference>
<reference evidence="6 7" key="1">
    <citation type="journal article" date="2015" name="Genome Announc.">
        <title>Genomes of Geoalkalibacter ferrihydriticus Z-0531T and Geoalkalibacter subterraneus Red1T, Two Haloalkaliphilic Metal-Reducing Deltaproteobacteria.</title>
        <authorList>
            <person name="Badalamenti J.P."/>
            <person name="Krajmalnik-Brown R."/>
            <person name="Torres C.I."/>
            <person name="Bond D.R."/>
        </authorList>
    </citation>
    <scope>NUCLEOTIDE SEQUENCE [LARGE SCALE GENOMIC DNA]</scope>
    <source>
        <strain evidence="6 7">Red1</strain>
    </source>
</reference>
<dbReference type="InterPro" id="IPR050469">
    <property type="entry name" value="Diguanylate_Cyclase"/>
</dbReference>
<dbReference type="GO" id="GO:0052621">
    <property type="term" value="F:diguanylate cyclase activity"/>
    <property type="evidence" value="ECO:0007669"/>
    <property type="project" value="UniProtKB-EC"/>
</dbReference>
<dbReference type="PANTHER" id="PTHR45138">
    <property type="entry name" value="REGULATORY COMPONENTS OF SENSORY TRANSDUCTION SYSTEM"/>
    <property type="match status" value="1"/>
</dbReference>
<comment type="catalytic activity">
    <reaction evidence="2">
        <text>2 GTP = 3',3'-c-di-GMP + 2 diphosphate</text>
        <dbReference type="Rhea" id="RHEA:24898"/>
        <dbReference type="ChEBI" id="CHEBI:33019"/>
        <dbReference type="ChEBI" id="CHEBI:37565"/>
        <dbReference type="ChEBI" id="CHEBI:58805"/>
        <dbReference type="EC" id="2.7.7.65"/>
    </reaction>
</comment>
<dbReference type="Gene3D" id="1.10.3210.10">
    <property type="entry name" value="Hypothetical protein af1432"/>
    <property type="match status" value="1"/>
</dbReference>
<dbReference type="InterPro" id="IPR029787">
    <property type="entry name" value="Nucleotide_cyclase"/>
</dbReference>
<dbReference type="GO" id="GO:0005886">
    <property type="term" value="C:plasma membrane"/>
    <property type="evidence" value="ECO:0007669"/>
    <property type="project" value="TreeGrafter"/>
</dbReference>
<feature type="domain" description="GGDEF" evidence="4">
    <location>
        <begin position="371"/>
        <end position="506"/>
    </location>
</feature>
<evidence type="ECO:0000313" key="7">
    <source>
        <dbReference type="Proteomes" id="UP000035036"/>
    </source>
</evidence>
<organism evidence="6 7">
    <name type="scientific">Geoalkalibacter subterraneus</name>
    <dbReference type="NCBI Taxonomy" id="483547"/>
    <lineage>
        <taxon>Bacteria</taxon>
        <taxon>Pseudomonadati</taxon>
        <taxon>Thermodesulfobacteriota</taxon>
        <taxon>Desulfuromonadia</taxon>
        <taxon>Desulfuromonadales</taxon>
        <taxon>Geoalkalibacteraceae</taxon>
        <taxon>Geoalkalibacter</taxon>
    </lineage>
</organism>
<dbReference type="CDD" id="cd01949">
    <property type="entry name" value="GGDEF"/>
    <property type="match status" value="1"/>
</dbReference>
<feature type="coiled-coil region" evidence="3">
    <location>
        <begin position="295"/>
        <end position="343"/>
    </location>
</feature>
<name>A0A0B5FV69_9BACT</name>
<gene>
    <name evidence="6" type="ORF">GSUB_14500</name>
</gene>
<dbReference type="SMART" id="SM00267">
    <property type="entry name" value="GGDEF"/>
    <property type="match status" value="1"/>
</dbReference>
<sequence length="517" mass="58568">MSRREILQRVLSSDSLPTLPTVAAKLLSITSDEETTVREIAELISHDMSLSAKVLRVVNSSFYSLSSKVGNIQQAVTILGIQAVRSLVLSFSLLNLTRTPCRGFNHKIFWERSLASAVSARLIMGYLDESQREEAFVAGLLQNIGEMILAIEFPEDCERIRAMIDQGCEEMLAEQRVLGVDHAVLGQAIARKWGFPSSLVTPIAYHHKPQSYLSGNEAADRLNKVVHVSYLMAGIFYSDRPEVYHRRFVVESKKLLGLDPTLVDDIASRVHTEVNRVAGYFGMQVNIEHSVEEILQEANTRLAQINMTYEQMNRELTEAKMELHRLTRELQEKNRRLEALVNLDGLTGVYNHRYFQSTLRKEISRARRHAHPLSLIMADVDHFKGFNDHHGHQVGDFILREMCQVMTRVLREYDLIARYGGEEFAVVLPETDLDAALNVAEKIRLEVAESRFEQDGKTYQVALSLGVATLSPDDRATTSDELIGQADQALLQAKRKGRNRVLAFGEKNRWLDRIWPG</sequence>
<feature type="domain" description="HDOD" evidence="5">
    <location>
        <begin position="16"/>
        <end position="209"/>
    </location>
</feature>
<dbReference type="EMBL" id="CP010311">
    <property type="protein sequence ID" value="AJF08070.1"/>
    <property type="molecule type" value="Genomic_DNA"/>
</dbReference>
<dbReference type="GO" id="GO:0043709">
    <property type="term" value="P:cell adhesion involved in single-species biofilm formation"/>
    <property type="evidence" value="ECO:0007669"/>
    <property type="project" value="TreeGrafter"/>
</dbReference>
<dbReference type="PROSITE" id="PS50887">
    <property type="entry name" value="GGDEF"/>
    <property type="match status" value="1"/>
</dbReference>
<dbReference type="FunFam" id="3.30.70.270:FF:000001">
    <property type="entry name" value="Diguanylate cyclase domain protein"/>
    <property type="match status" value="1"/>
</dbReference>
<dbReference type="NCBIfam" id="TIGR00254">
    <property type="entry name" value="GGDEF"/>
    <property type="match status" value="1"/>
</dbReference>
<keyword evidence="3" id="KW-0175">Coiled coil</keyword>
<evidence type="ECO:0000259" key="4">
    <source>
        <dbReference type="PROSITE" id="PS50887"/>
    </source>
</evidence>